<accession>A0A8J4XE69</accession>
<evidence type="ECO:0000313" key="1">
    <source>
        <dbReference type="EMBL" id="KAF5901050.1"/>
    </source>
</evidence>
<dbReference type="AlphaFoldDB" id="A0A8J4XE69"/>
<keyword evidence="1" id="KW-0436">Ligase</keyword>
<proteinExistence type="predicted"/>
<gene>
    <name evidence="1" type="primary">murC</name>
    <name evidence="1" type="ORF">DAT39_009221</name>
</gene>
<organism evidence="1 2">
    <name type="scientific">Clarias magur</name>
    <name type="common">Asian catfish</name>
    <name type="synonym">Macropteronotus magur</name>
    <dbReference type="NCBI Taxonomy" id="1594786"/>
    <lineage>
        <taxon>Eukaryota</taxon>
        <taxon>Metazoa</taxon>
        <taxon>Chordata</taxon>
        <taxon>Craniata</taxon>
        <taxon>Vertebrata</taxon>
        <taxon>Euteleostomi</taxon>
        <taxon>Actinopterygii</taxon>
        <taxon>Neopterygii</taxon>
        <taxon>Teleostei</taxon>
        <taxon>Ostariophysi</taxon>
        <taxon>Siluriformes</taxon>
        <taxon>Clariidae</taxon>
        <taxon>Clarias</taxon>
    </lineage>
</organism>
<name>A0A8J4XE69_CLAMG</name>
<feature type="non-terminal residue" evidence="1">
    <location>
        <position position="56"/>
    </location>
</feature>
<evidence type="ECO:0000313" key="2">
    <source>
        <dbReference type="Proteomes" id="UP000727407"/>
    </source>
</evidence>
<keyword evidence="2" id="KW-1185">Reference proteome</keyword>
<sequence length="56" mass="6128">MKPVALAVVYVRNSVFLPHVVVIASWPFPLSTECLNDEDETDLIETGLKSGADKVL</sequence>
<dbReference type="Proteomes" id="UP000727407">
    <property type="component" value="Unassembled WGS sequence"/>
</dbReference>
<comment type="caution">
    <text evidence="1">The sequence shown here is derived from an EMBL/GenBank/DDBJ whole genome shotgun (WGS) entry which is preliminary data.</text>
</comment>
<dbReference type="EMBL" id="QNUK01000120">
    <property type="protein sequence ID" value="KAF5901050.1"/>
    <property type="molecule type" value="Genomic_DNA"/>
</dbReference>
<protein>
    <submittedName>
        <fullName evidence="1">UDP-N-acetylmuramate--L-alanine ligase</fullName>
    </submittedName>
</protein>
<dbReference type="GO" id="GO:0016874">
    <property type="term" value="F:ligase activity"/>
    <property type="evidence" value="ECO:0007669"/>
    <property type="project" value="UniProtKB-KW"/>
</dbReference>
<reference evidence="1" key="1">
    <citation type="submission" date="2020-07" db="EMBL/GenBank/DDBJ databases">
        <title>Clarias magur genome sequencing, assembly and annotation.</title>
        <authorList>
            <person name="Kushwaha B."/>
            <person name="Kumar R."/>
            <person name="Das P."/>
            <person name="Joshi C.G."/>
            <person name="Kumar D."/>
            <person name="Nagpure N.S."/>
            <person name="Pandey M."/>
            <person name="Agarwal S."/>
            <person name="Srivastava S."/>
            <person name="Singh M."/>
            <person name="Sahoo L."/>
            <person name="Jayasankar P."/>
            <person name="Meher P.K."/>
            <person name="Koringa P.G."/>
            <person name="Iquebal M.A."/>
            <person name="Das S.P."/>
            <person name="Bit A."/>
            <person name="Patnaik S."/>
            <person name="Patel N."/>
            <person name="Shah T.M."/>
            <person name="Hinsu A."/>
            <person name="Jena J.K."/>
        </authorList>
    </citation>
    <scope>NUCLEOTIDE SEQUENCE</scope>
    <source>
        <strain evidence="1">CIFAMagur01</strain>
        <tissue evidence="1">Testis</tissue>
    </source>
</reference>